<reference evidence="3 4" key="1">
    <citation type="journal article" date="2019" name="Int. J. Syst. Evol. Microbiol.">
        <title>The Global Catalogue of Microorganisms (GCM) 10K type strain sequencing project: providing services to taxonomists for standard genome sequencing and annotation.</title>
        <authorList>
            <consortium name="The Broad Institute Genomics Platform"/>
            <consortium name="The Broad Institute Genome Sequencing Center for Infectious Disease"/>
            <person name="Wu L."/>
            <person name="Ma J."/>
        </authorList>
    </citation>
    <scope>NUCLEOTIDE SEQUENCE [LARGE SCALE GENOMIC DNA]</scope>
    <source>
        <strain evidence="3 4">JCM 16021</strain>
    </source>
</reference>
<dbReference type="InterPro" id="IPR012338">
    <property type="entry name" value="Beta-lactam/transpept-like"/>
</dbReference>
<evidence type="ECO:0000259" key="2">
    <source>
        <dbReference type="Pfam" id="PF00144"/>
    </source>
</evidence>
<evidence type="ECO:0000313" key="4">
    <source>
        <dbReference type="Proteomes" id="UP001500575"/>
    </source>
</evidence>
<proteinExistence type="inferred from homology"/>
<dbReference type="PANTHER" id="PTHR22935">
    <property type="entry name" value="PENICILLIN-BINDING PROTEIN"/>
    <property type="match status" value="1"/>
</dbReference>
<sequence length="302" mass="31773">MRPGSAEAVVTVDGVARSGARADGIHQIGSVTKVFTALVLAREVVDARLTLDQPVSELLPGLAGSPAGTATLSALASHTSGLPRLPPGSWQKVWSAARRDPYADIDADALVAALREVRLRRAGGRPAYSNLGYGLLGHALATHLGMSYDAAVSARVTRPLGMADTGCAPADPARLVIGTNRWGRAHPQAWTFDAMAGAGALWSTVDDLVVFLRAQLWPPDDGLGEAIRLTHRTLAGEGRIALAMAWMRLSGRDGSLLWHNGGTAGYRSFVGVDHGRQRGVVVLGASDRSVDRRGMDLARGRA</sequence>
<dbReference type="EMBL" id="BAAAQQ010000002">
    <property type="protein sequence ID" value="GAA2118735.1"/>
    <property type="molecule type" value="Genomic_DNA"/>
</dbReference>
<dbReference type="RefSeq" id="WP_344302628.1">
    <property type="nucleotide sequence ID" value="NZ_BAAAQQ010000002.1"/>
</dbReference>
<dbReference type="Proteomes" id="UP001500575">
    <property type="component" value="Unassembled WGS sequence"/>
</dbReference>
<dbReference type="SUPFAM" id="SSF56601">
    <property type="entry name" value="beta-lactamase/transpeptidase-like"/>
    <property type="match status" value="1"/>
</dbReference>
<comment type="caution">
    <text evidence="3">The sequence shown here is derived from an EMBL/GenBank/DDBJ whole genome shotgun (WGS) entry which is preliminary data.</text>
</comment>
<dbReference type="Pfam" id="PF00144">
    <property type="entry name" value="Beta-lactamase"/>
    <property type="match status" value="1"/>
</dbReference>
<protein>
    <recommendedName>
        <fullName evidence="2">Beta-lactamase-related domain-containing protein</fullName>
    </recommendedName>
</protein>
<dbReference type="InterPro" id="IPR001466">
    <property type="entry name" value="Beta-lactam-related"/>
</dbReference>
<comment type="similarity">
    <text evidence="1">Belongs to the beta-lactamase family.</text>
</comment>
<feature type="domain" description="Beta-lactamase-related" evidence="2">
    <location>
        <begin position="13"/>
        <end position="294"/>
    </location>
</feature>
<dbReference type="InterPro" id="IPR051478">
    <property type="entry name" value="Beta-lactamase-like_AB/R"/>
</dbReference>
<organism evidence="3 4">
    <name type="scientific">Nocardioides bigeumensis</name>
    <dbReference type="NCBI Taxonomy" id="433657"/>
    <lineage>
        <taxon>Bacteria</taxon>
        <taxon>Bacillati</taxon>
        <taxon>Actinomycetota</taxon>
        <taxon>Actinomycetes</taxon>
        <taxon>Propionibacteriales</taxon>
        <taxon>Nocardioidaceae</taxon>
        <taxon>Nocardioides</taxon>
    </lineage>
</organism>
<keyword evidence="4" id="KW-1185">Reference proteome</keyword>
<dbReference type="Gene3D" id="3.40.710.10">
    <property type="entry name" value="DD-peptidase/beta-lactamase superfamily"/>
    <property type="match status" value="1"/>
</dbReference>
<evidence type="ECO:0000256" key="1">
    <source>
        <dbReference type="ARBA" id="ARBA00038473"/>
    </source>
</evidence>
<gene>
    <name evidence="3" type="ORF">GCM10009843_10940</name>
</gene>
<accession>A0ABN2XY37</accession>
<dbReference type="PANTHER" id="PTHR22935:SF95">
    <property type="entry name" value="BETA-LACTAMASE-LIKE 1-RELATED"/>
    <property type="match status" value="1"/>
</dbReference>
<evidence type="ECO:0000313" key="3">
    <source>
        <dbReference type="EMBL" id="GAA2118735.1"/>
    </source>
</evidence>
<name>A0ABN2XY37_9ACTN</name>